<dbReference type="AlphaFoldDB" id="A0A5S3P3C5"/>
<accession>A0A5S3P3C5</accession>
<comment type="cofactor">
    <cofactor evidence="1">
        <name>FAD</name>
        <dbReference type="ChEBI" id="CHEBI:57692"/>
    </cofactor>
</comment>
<dbReference type="Gene3D" id="3.50.50.60">
    <property type="entry name" value="FAD/NAD(P)-binding domain"/>
    <property type="match status" value="1"/>
</dbReference>
<evidence type="ECO:0000256" key="5">
    <source>
        <dbReference type="ARBA" id="ARBA00022857"/>
    </source>
</evidence>
<evidence type="ECO:0000256" key="2">
    <source>
        <dbReference type="ARBA" id="ARBA00010139"/>
    </source>
</evidence>
<comment type="caution">
    <text evidence="8">The sequence shown here is derived from an EMBL/GenBank/DDBJ whole genome shotgun (WGS) entry which is preliminary data.</text>
</comment>
<dbReference type="InterPro" id="IPR036188">
    <property type="entry name" value="FAD/NAD-bd_sf"/>
</dbReference>
<reference evidence="8 9" key="1">
    <citation type="submission" date="2019-05" db="EMBL/GenBank/DDBJ databases">
        <title>Erythrobacter marisflavi sp. nov., isolated from isolated from water of an estuary environment.</title>
        <authorList>
            <person name="Yoon J.-H."/>
        </authorList>
    </citation>
    <scope>NUCLEOTIDE SEQUENCE [LARGE SCALE GENOMIC DNA]</scope>
    <source>
        <strain evidence="8 9">KEM-5</strain>
    </source>
</reference>
<dbReference type="RefSeq" id="WP_138618407.1">
    <property type="nucleotide sequence ID" value="NZ_VCAO01000004.1"/>
</dbReference>
<evidence type="ECO:0000313" key="8">
    <source>
        <dbReference type="EMBL" id="TMM47338.1"/>
    </source>
</evidence>
<name>A0A5S3P3C5_9SPHN</name>
<dbReference type="PANTHER" id="PTHR43872">
    <property type="entry name" value="MONOOXYGENASE, PUTATIVE (AFU_ORTHOLOGUE AFUA_8G02570)-RELATED"/>
    <property type="match status" value="1"/>
</dbReference>
<evidence type="ECO:0000256" key="7">
    <source>
        <dbReference type="ARBA" id="ARBA00023033"/>
    </source>
</evidence>
<dbReference type="InterPro" id="IPR051820">
    <property type="entry name" value="FAD-binding_MO"/>
</dbReference>
<keyword evidence="7" id="KW-0503">Monooxygenase</keyword>
<organism evidence="8 9">
    <name type="scientific">Qipengyuania marisflavi</name>
    <dbReference type="NCBI Taxonomy" id="2486356"/>
    <lineage>
        <taxon>Bacteria</taxon>
        <taxon>Pseudomonadati</taxon>
        <taxon>Pseudomonadota</taxon>
        <taxon>Alphaproteobacteria</taxon>
        <taxon>Sphingomonadales</taxon>
        <taxon>Erythrobacteraceae</taxon>
        <taxon>Qipengyuania</taxon>
    </lineage>
</organism>
<keyword evidence="9" id="KW-1185">Reference proteome</keyword>
<gene>
    <name evidence="8" type="ORF">FEV51_09735</name>
</gene>
<dbReference type="Proteomes" id="UP000309668">
    <property type="component" value="Unassembled WGS sequence"/>
</dbReference>
<evidence type="ECO:0000256" key="3">
    <source>
        <dbReference type="ARBA" id="ARBA00022630"/>
    </source>
</evidence>
<dbReference type="PRINTS" id="PR00411">
    <property type="entry name" value="PNDRDTASEI"/>
</dbReference>
<proteinExistence type="inferred from homology"/>
<evidence type="ECO:0000256" key="6">
    <source>
        <dbReference type="ARBA" id="ARBA00023002"/>
    </source>
</evidence>
<keyword evidence="3" id="KW-0285">Flavoprotein</keyword>
<keyword evidence="6" id="KW-0560">Oxidoreductase</keyword>
<sequence length="496" mass="55651">MTQTAIDFDVLIVGAGISGIGMAAHLEMLSPDRSYAVLEMREQLGGTWDLFRYPGVRSDSDMQTLSYHFEPWTHEDSIADASSILEYLHRVVDNRGIREKIRFNTRVIAADWRAEDAAWHLTVEDAQGGRSTLTARFLYLGSGYYDYEQPHDARIPGSDSFAGTIAHPQFWPSDLDHAGKRVVVIGSGATAITLVPAMAETAGHVTMLQRTPTWVMSLPGKDRMANLLHRILPAKLAHKILRKRNVFFTDWFFKRSRAKPKKVVAMLQKDIKSHLGDKYNAADFTPPYNPWDERMCFVRDGDLFDAIVEDRAAIATGHITAIEKDGVRLKDGRFLPADIIVTATGLQLAVAGKIAISLDGKAVVFSDHFFYKNCMFDGIPNFALLVVYLNASATLRVDMVTQYLCRVLNHMRDAGAHSATPVIPQDAVIEDHEMFDFTSGYIQRAKHLMPKSSLADPWRLSHDYLRDRVYMRKDPVDDGNLVFAKTGNDQVFEAAE</sequence>
<dbReference type="EMBL" id="VCAO01000004">
    <property type="protein sequence ID" value="TMM47338.1"/>
    <property type="molecule type" value="Genomic_DNA"/>
</dbReference>
<evidence type="ECO:0000256" key="4">
    <source>
        <dbReference type="ARBA" id="ARBA00022827"/>
    </source>
</evidence>
<dbReference type="OrthoDB" id="312624at2"/>
<comment type="similarity">
    <text evidence="2">Belongs to the FAD-binding monooxygenase family.</text>
</comment>
<dbReference type="Pfam" id="PF13738">
    <property type="entry name" value="Pyr_redox_3"/>
    <property type="match status" value="1"/>
</dbReference>
<dbReference type="FunFam" id="3.50.50.60:FF:000228">
    <property type="entry name" value="FAD-containing monooxygenase EthA"/>
    <property type="match status" value="1"/>
</dbReference>
<dbReference type="SUPFAM" id="SSF51905">
    <property type="entry name" value="FAD/NAD(P)-binding domain"/>
    <property type="match status" value="1"/>
</dbReference>
<evidence type="ECO:0000256" key="1">
    <source>
        <dbReference type="ARBA" id="ARBA00001974"/>
    </source>
</evidence>
<keyword evidence="4" id="KW-0274">FAD</keyword>
<protein>
    <submittedName>
        <fullName evidence="8">NAD(P)/FAD-dependent oxidoreductase</fullName>
    </submittedName>
</protein>
<evidence type="ECO:0000313" key="9">
    <source>
        <dbReference type="Proteomes" id="UP000309668"/>
    </source>
</evidence>
<dbReference type="GO" id="GO:0004497">
    <property type="term" value="F:monooxygenase activity"/>
    <property type="evidence" value="ECO:0007669"/>
    <property type="project" value="UniProtKB-KW"/>
</dbReference>
<keyword evidence="5" id="KW-0521">NADP</keyword>
<dbReference type="PANTHER" id="PTHR43872:SF1">
    <property type="entry name" value="MONOOXYGENASE, PUTATIVE (AFU_ORTHOLOGUE AFUA_8G02570)-RELATED"/>
    <property type="match status" value="1"/>
</dbReference>